<keyword evidence="2" id="KW-1133">Transmembrane helix</keyword>
<feature type="transmembrane region" description="Helical" evidence="2">
    <location>
        <begin position="712"/>
        <end position="735"/>
    </location>
</feature>
<dbReference type="Proteomes" id="UP000664859">
    <property type="component" value="Unassembled WGS sequence"/>
</dbReference>
<evidence type="ECO:0000256" key="3">
    <source>
        <dbReference type="SAM" id="SignalP"/>
    </source>
</evidence>
<proteinExistence type="predicted"/>
<evidence type="ECO:0000313" key="5">
    <source>
        <dbReference type="Proteomes" id="UP000664859"/>
    </source>
</evidence>
<sequence>MLSLYVAAVLGLGAYVTGAPKPPNTIAISQLKEAWGDASYQTVCGDAISSGQLVNMCNLVGRGYPMQSAAGLLMAQRFRGFRIDDLAYSTEPNVPGVVADFTIDISRGTSLADVSKQIAGTGQVDLFLCSDAACTVVVDLAYIASAMTPAADATLAMGYSRFPYSLSGVSTGFLETSAAGAVVDRNSTLAPEVGSVVRQVTWELADNAAVVDASPVLMELGGLARALSAPINTAWNGLRAGHYITSDGNCVTIISFVHPWMDEQGWDRSTNCESTQTYIFDSYLVQAYLHFPPEEVTIENHIDTWVYGDTDFVQFTFNGFFKRAATTQDGSKWNEYVAPPDLYTDVDPPIGYPKTQSYGRTIHCDDYQYLNDESVGAGKNECYSEAQDRLADLKQGGVDPVADSGTFVVLTLGSASIVVLDITEPRLSAPTATTGRYTMNPIDYSNIGTSYSRVNKSALRALLKLVALASLKLPEDLPWCGGGRAYQATSTPYVRLPGGSGDVLPALDCATWERFGWGPISSAGDQTPLTGQEVFGELLQASWGNMTKGANSSEEGVSIVGYERTTRMSMLAGVDTVVQIAETLLAERVSAELAVTDTTVALYGALVNVVFTVVALLATYASRKDLLRVLLRAALGQRPLRLVAHALTASICACVVMIPPVLVLVSEQAARNGNSDGSVSQMTWVSGQASGFGTYRVVGLVSLRFAAVYDSAAYALLWVNIVLAAAGTAAMLASMARQACKAHHRTQELEAPLESARRSWDPTASGALYS</sequence>
<keyword evidence="2" id="KW-0812">Transmembrane</keyword>
<feature type="transmembrane region" description="Helical" evidence="2">
    <location>
        <begin position="642"/>
        <end position="665"/>
    </location>
</feature>
<accession>A0A836CDF0</accession>
<keyword evidence="3" id="KW-0732">Signal</keyword>
<keyword evidence="2" id="KW-0472">Membrane</keyword>
<evidence type="ECO:0000313" key="4">
    <source>
        <dbReference type="EMBL" id="KAG5181058.1"/>
    </source>
</evidence>
<reference evidence="4" key="1">
    <citation type="submission" date="2021-02" db="EMBL/GenBank/DDBJ databases">
        <title>First Annotated Genome of the Yellow-green Alga Tribonema minus.</title>
        <authorList>
            <person name="Mahan K.M."/>
        </authorList>
    </citation>
    <scope>NUCLEOTIDE SEQUENCE</scope>
    <source>
        <strain evidence="4">UTEX B ZZ1240</strain>
    </source>
</reference>
<evidence type="ECO:0000256" key="1">
    <source>
        <dbReference type="SAM" id="MobiDB-lite"/>
    </source>
</evidence>
<feature type="chain" id="PRO_5032482974" evidence="3">
    <location>
        <begin position="19"/>
        <end position="770"/>
    </location>
</feature>
<comment type="caution">
    <text evidence="4">The sequence shown here is derived from an EMBL/GenBank/DDBJ whole genome shotgun (WGS) entry which is preliminary data.</text>
</comment>
<protein>
    <submittedName>
        <fullName evidence="4">Uncharacterized protein</fullName>
    </submittedName>
</protein>
<feature type="region of interest" description="Disordered" evidence="1">
    <location>
        <begin position="751"/>
        <end position="770"/>
    </location>
</feature>
<organism evidence="4 5">
    <name type="scientific">Tribonema minus</name>
    <dbReference type="NCBI Taxonomy" id="303371"/>
    <lineage>
        <taxon>Eukaryota</taxon>
        <taxon>Sar</taxon>
        <taxon>Stramenopiles</taxon>
        <taxon>Ochrophyta</taxon>
        <taxon>PX clade</taxon>
        <taxon>Xanthophyceae</taxon>
        <taxon>Tribonematales</taxon>
        <taxon>Tribonemataceae</taxon>
        <taxon>Tribonema</taxon>
    </lineage>
</organism>
<feature type="transmembrane region" description="Helical" evidence="2">
    <location>
        <begin position="600"/>
        <end position="621"/>
    </location>
</feature>
<feature type="signal peptide" evidence="3">
    <location>
        <begin position="1"/>
        <end position="18"/>
    </location>
</feature>
<dbReference type="AlphaFoldDB" id="A0A836CDF0"/>
<evidence type="ECO:0000256" key="2">
    <source>
        <dbReference type="SAM" id="Phobius"/>
    </source>
</evidence>
<name>A0A836CDF0_9STRA</name>
<dbReference type="EMBL" id="JAFCMP010000346">
    <property type="protein sequence ID" value="KAG5181058.1"/>
    <property type="molecule type" value="Genomic_DNA"/>
</dbReference>
<keyword evidence="5" id="KW-1185">Reference proteome</keyword>
<gene>
    <name evidence="4" type="ORF">JKP88DRAFT_279216</name>
</gene>